<evidence type="ECO:0000259" key="2">
    <source>
        <dbReference type="Pfam" id="PF07007"/>
    </source>
</evidence>
<dbReference type="Gene3D" id="1.20.1270.180">
    <property type="match status" value="1"/>
</dbReference>
<comment type="caution">
    <text evidence="3">The sequence shown here is derived from an EMBL/GenBank/DDBJ whole genome shotgun (WGS) entry which is preliminary data.</text>
</comment>
<protein>
    <submittedName>
        <fullName evidence="3">Lysozyme inhibitor LprI family protein</fullName>
    </submittedName>
</protein>
<reference evidence="3 4" key="1">
    <citation type="submission" date="2024-02" db="EMBL/GenBank/DDBJ databases">
        <title>First report Erwinia aphidicola in onion in Chile.</title>
        <authorList>
            <person name="Valenzuela M."/>
            <person name="Pena M."/>
            <person name="Dutta B."/>
        </authorList>
    </citation>
    <scope>NUCLEOTIDE SEQUENCE [LARGE SCALE GENOMIC DNA]</scope>
    <source>
        <strain evidence="3 4">QCJ3A</strain>
    </source>
</reference>
<keyword evidence="4" id="KW-1185">Reference proteome</keyword>
<keyword evidence="1" id="KW-0732">Signal</keyword>
<evidence type="ECO:0000313" key="4">
    <source>
        <dbReference type="Proteomes" id="UP001306592"/>
    </source>
</evidence>
<dbReference type="RefSeq" id="WP_048914727.1">
    <property type="nucleotide sequence ID" value="NZ_CAKKMT010000002.1"/>
</dbReference>
<dbReference type="Proteomes" id="UP001306592">
    <property type="component" value="Unassembled WGS sequence"/>
</dbReference>
<evidence type="ECO:0000313" key="3">
    <source>
        <dbReference type="EMBL" id="MEI2680958.1"/>
    </source>
</evidence>
<evidence type="ECO:0000256" key="1">
    <source>
        <dbReference type="SAM" id="SignalP"/>
    </source>
</evidence>
<dbReference type="Pfam" id="PF07007">
    <property type="entry name" value="LprI"/>
    <property type="match status" value="1"/>
</dbReference>
<dbReference type="EMBL" id="JBANEI010000002">
    <property type="protein sequence ID" value="MEI2680958.1"/>
    <property type="molecule type" value="Genomic_DNA"/>
</dbReference>
<feature type="chain" id="PRO_5045805780" evidence="1">
    <location>
        <begin position="20"/>
        <end position="132"/>
    </location>
</feature>
<feature type="domain" description="Lysozyme inhibitor LprI-like N-terminal" evidence="2">
    <location>
        <begin position="26"/>
        <end position="126"/>
    </location>
</feature>
<feature type="signal peptide" evidence="1">
    <location>
        <begin position="1"/>
        <end position="19"/>
    </location>
</feature>
<name>A0ABU8DBQ7_ERWAP</name>
<dbReference type="InterPro" id="IPR009739">
    <property type="entry name" value="LprI-like_N"/>
</dbReference>
<proteinExistence type="predicted"/>
<sequence>MNKKLLSVALLSLSFSSFAALAEQDCSKMDSTGGVYDCVQKNKDESEVALNKAYGEAKKKITAAYSNDASYEKPLQLALLDGQRAWVKFRENQCKMESLVAEEGSSANKTAANNCIIRMNKQRIAQFGEMPY</sequence>
<gene>
    <name evidence="3" type="ORF">V8N49_04730</name>
</gene>
<organism evidence="3 4">
    <name type="scientific">Erwinia aphidicola</name>
    <dbReference type="NCBI Taxonomy" id="68334"/>
    <lineage>
        <taxon>Bacteria</taxon>
        <taxon>Pseudomonadati</taxon>
        <taxon>Pseudomonadota</taxon>
        <taxon>Gammaproteobacteria</taxon>
        <taxon>Enterobacterales</taxon>
        <taxon>Erwiniaceae</taxon>
        <taxon>Erwinia</taxon>
    </lineage>
</organism>
<accession>A0ABU8DBQ7</accession>